<feature type="transmembrane region" description="Helical" evidence="16">
    <location>
        <begin position="28"/>
        <end position="45"/>
    </location>
</feature>
<comment type="subunit">
    <text evidence="5">Part of an enzyme complex containing four subunits: a flavoprotein, an iron-sulfur protein, plus two membrane-anchoring proteins, SdhC and SdhD.</text>
</comment>
<comment type="function">
    <text evidence="2">Membrane-anchoring subunit of succinate dehydrogenase (SDH).</text>
</comment>
<dbReference type="Pfam" id="PF01127">
    <property type="entry name" value="Sdh_cyt"/>
    <property type="match status" value="1"/>
</dbReference>
<dbReference type="Gene3D" id="1.20.1300.10">
    <property type="entry name" value="Fumarate reductase/succinate dehydrogenase, transmembrane subunit"/>
    <property type="match status" value="1"/>
</dbReference>
<evidence type="ECO:0000256" key="13">
    <source>
        <dbReference type="ARBA" id="ARBA00022989"/>
    </source>
</evidence>
<protein>
    <recommendedName>
        <fullName evidence="6">Succinate dehydrogenase hydrophobic membrane anchor subunit</fullName>
    </recommendedName>
</protein>
<comment type="caution">
    <text evidence="17">The sequence shown here is derived from an EMBL/GenBank/DDBJ whole genome shotgun (WGS) entry which is preliminary data.</text>
</comment>
<dbReference type="SUPFAM" id="SSF81343">
    <property type="entry name" value="Fumarate reductase respiratory complex transmembrane subunits"/>
    <property type="match status" value="1"/>
</dbReference>
<evidence type="ECO:0000256" key="3">
    <source>
        <dbReference type="ARBA" id="ARBA00004141"/>
    </source>
</evidence>
<evidence type="ECO:0000256" key="6">
    <source>
        <dbReference type="ARBA" id="ARBA00019425"/>
    </source>
</evidence>
<keyword evidence="8" id="KW-0816">Tricarboxylic acid cycle</keyword>
<dbReference type="GO" id="GO:0046872">
    <property type="term" value="F:metal ion binding"/>
    <property type="evidence" value="ECO:0007669"/>
    <property type="project" value="UniProtKB-KW"/>
</dbReference>
<sequence length="126" mass="13404">MAYRTDYSRVQGSGAAGEGAHHFWIQRLTSLALVPLTILFLIPFGRALGGGYEALIATYGQFGNALTAALFIGVACWHFSIGIQVVIEDYIHGTGARVALLILTKLFSYTLAAAGILAIAKILFSA</sequence>
<dbReference type="UniPathway" id="UPA00223"/>
<dbReference type="AlphaFoldDB" id="A0A2T8HT76"/>
<evidence type="ECO:0000313" key="17">
    <source>
        <dbReference type="EMBL" id="PVH28512.1"/>
    </source>
</evidence>
<dbReference type="InterPro" id="IPR014312">
    <property type="entry name" value="Succ_DH_anchor"/>
</dbReference>
<evidence type="ECO:0000256" key="2">
    <source>
        <dbReference type="ARBA" id="ARBA00004050"/>
    </source>
</evidence>
<dbReference type="InterPro" id="IPR034804">
    <property type="entry name" value="SQR/QFR_C/D"/>
</dbReference>
<feature type="transmembrane region" description="Helical" evidence="16">
    <location>
        <begin position="65"/>
        <end position="87"/>
    </location>
</feature>
<gene>
    <name evidence="17" type="primary">sdhD</name>
    <name evidence="17" type="ORF">DDE20_13160</name>
</gene>
<dbReference type="Proteomes" id="UP000245911">
    <property type="component" value="Unassembled WGS sequence"/>
</dbReference>
<keyword evidence="11" id="KW-0479">Metal-binding</keyword>
<keyword evidence="7" id="KW-0813">Transport</keyword>
<evidence type="ECO:0000313" key="18">
    <source>
        <dbReference type="Proteomes" id="UP000245911"/>
    </source>
</evidence>
<evidence type="ECO:0000256" key="11">
    <source>
        <dbReference type="ARBA" id="ARBA00022723"/>
    </source>
</evidence>
<evidence type="ECO:0000256" key="8">
    <source>
        <dbReference type="ARBA" id="ARBA00022532"/>
    </source>
</evidence>
<evidence type="ECO:0000256" key="1">
    <source>
        <dbReference type="ARBA" id="ARBA00001971"/>
    </source>
</evidence>
<dbReference type="GO" id="GO:0006099">
    <property type="term" value="P:tricarboxylic acid cycle"/>
    <property type="evidence" value="ECO:0007669"/>
    <property type="project" value="UniProtKB-UniPathway"/>
</dbReference>
<keyword evidence="14" id="KW-0408">Iron</keyword>
<dbReference type="CDD" id="cd03495">
    <property type="entry name" value="SQR_TypeC_SdhD_like"/>
    <property type="match status" value="1"/>
</dbReference>
<dbReference type="OrthoDB" id="9809280at2"/>
<keyword evidence="10 16" id="KW-0812">Transmembrane</keyword>
<keyword evidence="18" id="KW-1185">Reference proteome</keyword>
<keyword evidence="13 16" id="KW-1133">Transmembrane helix</keyword>
<name>A0A2T8HT76_9RHOB</name>
<dbReference type="GO" id="GO:0020037">
    <property type="term" value="F:heme binding"/>
    <property type="evidence" value="ECO:0007669"/>
    <property type="project" value="InterPro"/>
</dbReference>
<organism evidence="17 18">
    <name type="scientific">Pararhodobacter oceanensis</name>
    <dbReference type="NCBI Taxonomy" id="2172121"/>
    <lineage>
        <taxon>Bacteria</taxon>
        <taxon>Pseudomonadati</taxon>
        <taxon>Pseudomonadota</taxon>
        <taxon>Alphaproteobacteria</taxon>
        <taxon>Rhodobacterales</taxon>
        <taxon>Paracoccaceae</taxon>
        <taxon>Pararhodobacter</taxon>
    </lineage>
</organism>
<accession>A0A2T8HT76</accession>
<evidence type="ECO:0000256" key="14">
    <source>
        <dbReference type="ARBA" id="ARBA00023004"/>
    </source>
</evidence>
<dbReference type="EMBL" id="QDKM01000005">
    <property type="protein sequence ID" value="PVH28512.1"/>
    <property type="molecule type" value="Genomic_DNA"/>
</dbReference>
<evidence type="ECO:0000256" key="5">
    <source>
        <dbReference type="ARBA" id="ARBA00011558"/>
    </source>
</evidence>
<feature type="transmembrane region" description="Helical" evidence="16">
    <location>
        <begin position="99"/>
        <end position="124"/>
    </location>
</feature>
<proteinExistence type="predicted"/>
<keyword evidence="9" id="KW-0349">Heme</keyword>
<comment type="subcellular location">
    <subcellularLocation>
        <location evidence="3">Membrane</location>
        <topology evidence="3">Multi-pass membrane protein</topology>
    </subcellularLocation>
</comment>
<evidence type="ECO:0000256" key="15">
    <source>
        <dbReference type="ARBA" id="ARBA00023136"/>
    </source>
</evidence>
<keyword evidence="12" id="KW-0249">Electron transport</keyword>
<dbReference type="GO" id="GO:0016020">
    <property type="term" value="C:membrane"/>
    <property type="evidence" value="ECO:0007669"/>
    <property type="project" value="UniProtKB-SubCell"/>
</dbReference>
<evidence type="ECO:0000256" key="10">
    <source>
        <dbReference type="ARBA" id="ARBA00022692"/>
    </source>
</evidence>
<evidence type="ECO:0000256" key="4">
    <source>
        <dbReference type="ARBA" id="ARBA00005163"/>
    </source>
</evidence>
<reference evidence="17 18" key="1">
    <citation type="submission" date="2018-04" db="EMBL/GenBank/DDBJ databases">
        <title>Pararhodobacter oceanense sp. nov., isolated from marine intertidal sediment.</title>
        <authorList>
            <person name="Wang X.-L."/>
            <person name="Du Z.-J."/>
        </authorList>
    </citation>
    <scope>NUCLEOTIDE SEQUENCE [LARGE SCALE GENOMIC DNA]</scope>
    <source>
        <strain evidence="17 18">AM505</strain>
    </source>
</reference>
<evidence type="ECO:0000256" key="16">
    <source>
        <dbReference type="SAM" id="Phobius"/>
    </source>
</evidence>
<evidence type="ECO:0000256" key="9">
    <source>
        <dbReference type="ARBA" id="ARBA00022617"/>
    </source>
</evidence>
<dbReference type="InterPro" id="IPR000701">
    <property type="entry name" value="SuccDH_FuR_B_TM-su"/>
</dbReference>
<keyword evidence="15 16" id="KW-0472">Membrane</keyword>
<dbReference type="RefSeq" id="WP_116558964.1">
    <property type="nucleotide sequence ID" value="NZ_JBLWXM010000020.1"/>
</dbReference>
<evidence type="ECO:0000256" key="12">
    <source>
        <dbReference type="ARBA" id="ARBA00022982"/>
    </source>
</evidence>
<evidence type="ECO:0000256" key="7">
    <source>
        <dbReference type="ARBA" id="ARBA00022448"/>
    </source>
</evidence>
<comment type="cofactor">
    <cofactor evidence="1">
        <name>heme</name>
        <dbReference type="ChEBI" id="CHEBI:30413"/>
    </cofactor>
</comment>
<comment type="pathway">
    <text evidence="4">Carbohydrate metabolism; tricarboxylic acid cycle.</text>
</comment>
<dbReference type="NCBIfam" id="TIGR02968">
    <property type="entry name" value="succ_dehyd_anc"/>
    <property type="match status" value="1"/>
</dbReference>